<dbReference type="PANTHER" id="PTHR47331:SF5">
    <property type="entry name" value="RIBONUCLEASE H"/>
    <property type="match status" value="1"/>
</dbReference>
<dbReference type="InterPro" id="IPR043128">
    <property type="entry name" value="Rev_trsase/Diguanyl_cyclase"/>
</dbReference>
<evidence type="ECO:0000313" key="4">
    <source>
        <dbReference type="Proteomes" id="UP000055048"/>
    </source>
</evidence>
<gene>
    <name evidence="3" type="ORF">T05_3210</name>
</gene>
<reference evidence="3 4" key="1">
    <citation type="submission" date="2015-01" db="EMBL/GenBank/DDBJ databases">
        <title>Evolution of Trichinella species and genotypes.</title>
        <authorList>
            <person name="Korhonen P.K."/>
            <person name="Edoardo P."/>
            <person name="Giuseppe L.R."/>
            <person name="Gasser R.B."/>
        </authorList>
    </citation>
    <scope>NUCLEOTIDE SEQUENCE [LARGE SCALE GENOMIC DNA]</scope>
    <source>
        <strain evidence="3">ISS417</strain>
    </source>
</reference>
<evidence type="ECO:0000256" key="1">
    <source>
        <dbReference type="PROSITE-ProRule" id="PRU00047"/>
    </source>
</evidence>
<dbReference type="PROSITE" id="PS50158">
    <property type="entry name" value="ZF_CCHC"/>
    <property type="match status" value="1"/>
</dbReference>
<name>A0A0V0TMW4_9BILA</name>
<dbReference type="OrthoDB" id="5920525at2759"/>
<feature type="domain" description="CCHC-type" evidence="2">
    <location>
        <begin position="124"/>
        <end position="139"/>
    </location>
</feature>
<dbReference type="InterPro" id="IPR001878">
    <property type="entry name" value="Znf_CCHC"/>
</dbReference>
<dbReference type="InterPro" id="IPR043502">
    <property type="entry name" value="DNA/RNA_pol_sf"/>
</dbReference>
<proteinExistence type="predicted"/>
<dbReference type="GO" id="GO:0003676">
    <property type="term" value="F:nucleic acid binding"/>
    <property type="evidence" value="ECO:0007669"/>
    <property type="project" value="InterPro"/>
</dbReference>
<accession>A0A0V0TMW4</accession>
<protein>
    <recommendedName>
        <fullName evidence="2">CCHC-type domain-containing protein</fullName>
    </recommendedName>
</protein>
<dbReference type="STRING" id="144512.A0A0V0TMW4"/>
<keyword evidence="1" id="KW-0862">Zinc</keyword>
<dbReference type="GO" id="GO:0008270">
    <property type="term" value="F:zinc ion binding"/>
    <property type="evidence" value="ECO:0007669"/>
    <property type="project" value="UniProtKB-KW"/>
</dbReference>
<evidence type="ECO:0000313" key="3">
    <source>
        <dbReference type="EMBL" id="KRX40365.1"/>
    </source>
</evidence>
<keyword evidence="1" id="KW-0863">Zinc-finger</keyword>
<keyword evidence="4" id="KW-1185">Reference proteome</keyword>
<comment type="caution">
    <text evidence="3">The sequence shown here is derived from an EMBL/GenBank/DDBJ whole genome shotgun (WGS) entry which is preliminary data.</text>
</comment>
<dbReference type="Proteomes" id="UP000055048">
    <property type="component" value="Unassembled WGS sequence"/>
</dbReference>
<evidence type="ECO:0000259" key="2">
    <source>
        <dbReference type="PROSITE" id="PS50158"/>
    </source>
</evidence>
<organism evidence="3 4">
    <name type="scientific">Trichinella murrelli</name>
    <dbReference type="NCBI Taxonomy" id="144512"/>
    <lineage>
        <taxon>Eukaryota</taxon>
        <taxon>Metazoa</taxon>
        <taxon>Ecdysozoa</taxon>
        <taxon>Nematoda</taxon>
        <taxon>Enoplea</taxon>
        <taxon>Dorylaimia</taxon>
        <taxon>Trichinellida</taxon>
        <taxon>Trichinellidae</taxon>
        <taxon>Trichinella</taxon>
    </lineage>
</organism>
<dbReference type="Gene3D" id="3.10.10.10">
    <property type="entry name" value="HIV Type 1 Reverse Transcriptase, subunit A, domain 1"/>
    <property type="match status" value="1"/>
</dbReference>
<dbReference type="EMBL" id="JYDJ01000202">
    <property type="protein sequence ID" value="KRX40365.1"/>
    <property type="molecule type" value="Genomic_DNA"/>
</dbReference>
<sequence length="515" mass="59402">MTRFGDPKLMTEHHIQAIADLRPNGDKTLRELHDELVTHVKSLRALNRDTSERLHHGSHKFSRQDEMEMKKKECRRSNKVLSANVATGNLCSICRKNHQVEGCPLSLKVTKQERLALAKKHRLCFRCFRQGHRTVDCKRSQNSKNVTSIGLHRLLLGDRNQTVAVENGTSHGDGALGWKRALERHRTIIDYYYHFIEDDRRGVDDDCLVSVKSTLEWILCGQNSRTSHTSTVKILEVMDQPEVESPVERSMTINRERLSFHNARYVTRLFWKRCSASLNNYHAALKRFEQLKAGLRKEPTKKREYENILREYIDNGYVEEIGNLDGREGRTWHLPHRAVFKMDKNTSKCRIIFDGSHRCEGVSLNERLDPGSPIIADLVGILLRFRQFKIGIQADITKMFLQIELHPEDRDVTRFVWRKQGEEMPCIYRFCRLFFGLCCSPYLATIAVQYLAVNHETEYQETVNEGSVDEHMVITVCYASKNLAAAILATGELTGTRLFPFLKNQCGDVEGTGER</sequence>
<dbReference type="PANTHER" id="PTHR47331">
    <property type="entry name" value="PHD-TYPE DOMAIN-CONTAINING PROTEIN"/>
    <property type="match status" value="1"/>
</dbReference>
<dbReference type="Gene3D" id="3.30.70.270">
    <property type="match status" value="1"/>
</dbReference>
<keyword evidence="1" id="KW-0479">Metal-binding</keyword>
<dbReference type="AlphaFoldDB" id="A0A0V0TMW4"/>
<dbReference type="SUPFAM" id="SSF56672">
    <property type="entry name" value="DNA/RNA polymerases"/>
    <property type="match status" value="1"/>
</dbReference>